<keyword evidence="4" id="KW-0812">Transmembrane</keyword>
<evidence type="ECO:0000256" key="2">
    <source>
        <dbReference type="ARBA" id="ARBA00022481"/>
    </source>
</evidence>
<keyword evidence="4" id="KW-1133">Transmembrane helix</keyword>
<keyword evidence="3" id="KW-0281">Fimbrium</keyword>
<feature type="transmembrane region" description="Helical" evidence="4">
    <location>
        <begin position="7"/>
        <end position="31"/>
    </location>
</feature>
<dbReference type="PANTHER" id="PTHR30093">
    <property type="entry name" value="GENERAL SECRETION PATHWAY PROTEIN G"/>
    <property type="match status" value="1"/>
</dbReference>
<evidence type="ECO:0000313" key="5">
    <source>
        <dbReference type="EMBL" id="MEE2000887.1"/>
    </source>
</evidence>
<dbReference type="InterPro" id="IPR012902">
    <property type="entry name" value="N_methyl_site"/>
</dbReference>
<keyword evidence="4" id="KW-0472">Membrane</keyword>
<keyword evidence="2" id="KW-0488">Methylation</keyword>
<dbReference type="InterPro" id="IPR045584">
    <property type="entry name" value="Pilin-like"/>
</dbReference>
<comment type="similarity">
    <text evidence="1 3">Belongs to the N-Me-Phe pilin family.</text>
</comment>
<evidence type="ECO:0000256" key="3">
    <source>
        <dbReference type="RuleBase" id="RU000389"/>
    </source>
</evidence>
<dbReference type="Pfam" id="PF07963">
    <property type="entry name" value="N_methyl"/>
    <property type="match status" value="1"/>
</dbReference>
<protein>
    <submittedName>
        <fullName evidence="5">Pilin</fullName>
    </submittedName>
</protein>
<dbReference type="PANTHER" id="PTHR30093:SF34">
    <property type="entry name" value="PREPILIN PEPTIDASE-DEPENDENT PROTEIN D"/>
    <property type="match status" value="1"/>
</dbReference>
<dbReference type="PROSITE" id="PS00409">
    <property type="entry name" value="PROKAR_NTER_METHYL"/>
    <property type="match status" value="1"/>
</dbReference>
<dbReference type="Gene3D" id="3.30.700.10">
    <property type="entry name" value="Glycoprotein, Type 4 Pilin"/>
    <property type="match status" value="1"/>
</dbReference>
<name>A0ABU7J3D4_9GAMM</name>
<dbReference type="Proteomes" id="UP001336314">
    <property type="component" value="Unassembled WGS sequence"/>
</dbReference>
<gene>
    <name evidence="5" type="ORF">QWY20_05435</name>
</gene>
<accession>A0ABU7J3D4</accession>
<proteinExistence type="inferred from homology"/>
<evidence type="ECO:0000256" key="1">
    <source>
        <dbReference type="ARBA" id="ARBA00005233"/>
    </source>
</evidence>
<organism evidence="5 6">
    <name type="scientific">Alkalimonas cellulosilytica</name>
    <dbReference type="NCBI Taxonomy" id="3058395"/>
    <lineage>
        <taxon>Bacteria</taxon>
        <taxon>Pseudomonadati</taxon>
        <taxon>Pseudomonadota</taxon>
        <taxon>Gammaproteobacteria</taxon>
        <taxon>Alkalimonas</taxon>
    </lineage>
</organism>
<dbReference type="InterPro" id="IPR001082">
    <property type="entry name" value="Pilin"/>
</dbReference>
<dbReference type="NCBIfam" id="TIGR02532">
    <property type="entry name" value="IV_pilin_GFxxxE"/>
    <property type="match status" value="1"/>
</dbReference>
<keyword evidence="6" id="KW-1185">Reference proteome</keyword>
<evidence type="ECO:0000313" key="6">
    <source>
        <dbReference type="Proteomes" id="UP001336314"/>
    </source>
</evidence>
<dbReference type="SUPFAM" id="SSF54523">
    <property type="entry name" value="Pili subunits"/>
    <property type="match status" value="1"/>
</dbReference>
<evidence type="ECO:0000256" key="4">
    <source>
        <dbReference type="SAM" id="Phobius"/>
    </source>
</evidence>
<sequence>MQKTQQGFTLIELMIVVAIIGILAAVALPAYQDYTKRAIVSEGIGVAAAVRSTMTENLVTGAPTACAGITTGAASVIGNTTITSCDNAGPSFLVTVDANGDDVALTFTANESDTGVEWECSAPGAVHKWVPANCRN</sequence>
<dbReference type="Pfam" id="PF00114">
    <property type="entry name" value="Pilin"/>
    <property type="match status" value="1"/>
</dbReference>
<comment type="caution">
    <text evidence="5">The sequence shown here is derived from an EMBL/GenBank/DDBJ whole genome shotgun (WGS) entry which is preliminary data.</text>
</comment>
<reference evidence="5 6" key="1">
    <citation type="submission" date="2023-07" db="EMBL/GenBank/DDBJ databases">
        <title>Alkalimonas sp., MEB108 novel, alkaliphilic bacterium isolated from Lonar Lake, India.</title>
        <authorList>
            <person name="Joshi A."/>
            <person name="Thite S."/>
        </authorList>
    </citation>
    <scope>NUCLEOTIDE SEQUENCE [LARGE SCALE GENOMIC DNA]</scope>
    <source>
        <strain evidence="5 6">MEB108</strain>
    </source>
</reference>
<dbReference type="EMBL" id="JAUHLI010000004">
    <property type="protein sequence ID" value="MEE2000887.1"/>
    <property type="molecule type" value="Genomic_DNA"/>
</dbReference>